<keyword evidence="2" id="KW-1185">Reference proteome</keyword>
<accession>A0ACB8AD90</accession>
<protein>
    <submittedName>
        <fullName evidence="1">Uncharacterized protein</fullName>
    </submittedName>
</protein>
<gene>
    <name evidence="1" type="ORF">BJ138DRAFT_922026</name>
</gene>
<organism evidence="1 2">
    <name type="scientific">Hygrophoropsis aurantiaca</name>
    <dbReference type="NCBI Taxonomy" id="72124"/>
    <lineage>
        <taxon>Eukaryota</taxon>
        <taxon>Fungi</taxon>
        <taxon>Dikarya</taxon>
        <taxon>Basidiomycota</taxon>
        <taxon>Agaricomycotina</taxon>
        <taxon>Agaricomycetes</taxon>
        <taxon>Agaricomycetidae</taxon>
        <taxon>Boletales</taxon>
        <taxon>Coniophorineae</taxon>
        <taxon>Hygrophoropsidaceae</taxon>
        <taxon>Hygrophoropsis</taxon>
    </lineage>
</organism>
<evidence type="ECO:0000313" key="1">
    <source>
        <dbReference type="EMBL" id="KAH7911451.1"/>
    </source>
</evidence>
<dbReference type="Proteomes" id="UP000790377">
    <property type="component" value="Unassembled WGS sequence"/>
</dbReference>
<reference evidence="1" key="1">
    <citation type="journal article" date="2021" name="New Phytol.">
        <title>Evolutionary innovations through gain and loss of genes in the ectomycorrhizal Boletales.</title>
        <authorList>
            <person name="Wu G."/>
            <person name="Miyauchi S."/>
            <person name="Morin E."/>
            <person name="Kuo A."/>
            <person name="Drula E."/>
            <person name="Varga T."/>
            <person name="Kohler A."/>
            <person name="Feng B."/>
            <person name="Cao Y."/>
            <person name="Lipzen A."/>
            <person name="Daum C."/>
            <person name="Hundley H."/>
            <person name="Pangilinan J."/>
            <person name="Johnson J."/>
            <person name="Barry K."/>
            <person name="LaButti K."/>
            <person name="Ng V."/>
            <person name="Ahrendt S."/>
            <person name="Min B."/>
            <person name="Choi I.G."/>
            <person name="Park H."/>
            <person name="Plett J.M."/>
            <person name="Magnuson J."/>
            <person name="Spatafora J.W."/>
            <person name="Nagy L.G."/>
            <person name="Henrissat B."/>
            <person name="Grigoriev I.V."/>
            <person name="Yang Z.L."/>
            <person name="Xu J."/>
            <person name="Martin F.M."/>
        </authorList>
    </citation>
    <scope>NUCLEOTIDE SEQUENCE</scope>
    <source>
        <strain evidence="1">ATCC 28755</strain>
    </source>
</reference>
<proteinExistence type="predicted"/>
<name>A0ACB8AD90_9AGAM</name>
<comment type="caution">
    <text evidence="1">The sequence shown here is derived from an EMBL/GenBank/DDBJ whole genome shotgun (WGS) entry which is preliminary data.</text>
</comment>
<evidence type="ECO:0000313" key="2">
    <source>
        <dbReference type="Proteomes" id="UP000790377"/>
    </source>
</evidence>
<dbReference type="EMBL" id="MU267678">
    <property type="protein sequence ID" value="KAH7911451.1"/>
    <property type="molecule type" value="Genomic_DNA"/>
</dbReference>
<sequence length="94" mass="11030">MHIWPKTHNQSQNSLARSPSPLTRVITLSLSPFLSIHPSLFLLWIASQKTHSHIPYFIHLTYGITLFVHVRYIDFLISSFLHLQLQFLVQYTFP</sequence>